<dbReference type="RefSeq" id="XP_031027103.1">
    <property type="nucleotide sequence ID" value="XM_031166757.1"/>
</dbReference>
<evidence type="ECO:0000256" key="11">
    <source>
        <dbReference type="ARBA" id="ARBA00023136"/>
    </source>
</evidence>
<dbReference type="EMBL" id="QEAO01000003">
    <property type="protein sequence ID" value="TPX37033.1"/>
    <property type="molecule type" value="Genomic_DNA"/>
</dbReference>
<feature type="region of interest" description="Disordered" evidence="15">
    <location>
        <begin position="1982"/>
        <end position="2026"/>
    </location>
</feature>
<feature type="region of interest" description="Disordered" evidence="15">
    <location>
        <begin position="2333"/>
        <end position="2380"/>
    </location>
</feature>
<dbReference type="InterPro" id="IPR007197">
    <property type="entry name" value="rSAM"/>
</dbReference>
<dbReference type="CDD" id="cd03213">
    <property type="entry name" value="ABCG_EPDR"/>
    <property type="match status" value="1"/>
</dbReference>
<dbReference type="SMART" id="SM00729">
    <property type="entry name" value="Elp3"/>
    <property type="match status" value="1"/>
</dbReference>
<evidence type="ECO:0000259" key="18">
    <source>
        <dbReference type="PROSITE" id="PS51918"/>
    </source>
</evidence>
<dbReference type="InterPro" id="IPR050352">
    <property type="entry name" value="ABCG_transporters"/>
</dbReference>
<comment type="pathway">
    <text evidence="2">tRNA modification.</text>
</comment>
<dbReference type="InterPro" id="IPR056591">
    <property type="entry name" value="ELP3-like_N"/>
</dbReference>
<feature type="region of interest" description="Disordered" evidence="15">
    <location>
        <begin position="2737"/>
        <end position="2795"/>
    </location>
</feature>
<feature type="compositionally biased region" description="Basic and acidic residues" evidence="15">
    <location>
        <begin position="2867"/>
        <end position="2882"/>
    </location>
</feature>
<feature type="region of interest" description="Disordered" evidence="15">
    <location>
        <begin position="1854"/>
        <end position="1881"/>
    </location>
</feature>
<dbReference type="InterPro" id="IPR003439">
    <property type="entry name" value="ABC_transporter-like_ATP-bd"/>
</dbReference>
<dbReference type="Pfam" id="PF16199">
    <property type="entry name" value="Radical_SAM_C"/>
    <property type="match status" value="1"/>
</dbReference>
<dbReference type="PROSITE" id="PS50893">
    <property type="entry name" value="ABC_TRANSPORTER_2"/>
    <property type="match status" value="2"/>
</dbReference>
<keyword evidence="5" id="KW-0820">tRNA-binding</keyword>
<comment type="catalytic activity">
    <reaction evidence="14">
        <text>uridine(34) in tRNA + acetyl-CoA + S-adenosyl-L-methionine + H2O = 5-(carboxymethyl)uridine(34) in tRNA + 5'-deoxyadenosine + L-methionine + CoA + 2 H(+)</text>
        <dbReference type="Rhea" id="RHEA:61020"/>
        <dbReference type="Rhea" id="RHEA-COMP:10407"/>
        <dbReference type="Rhea" id="RHEA-COMP:11727"/>
        <dbReference type="ChEBI" id="CHEBI:15377"/>
        <dbReference type="ChEBI" id="CHEBI:15378"/>
        <dbReference type="ChEBI" id="CHEBI:17319"/>
        <dbReference type="ChEBI" id="CHEBI:57287"/>
        <dbReference type="ChEBI" id="CHEBI:57288"/>
        <dbReference type="ChEBI" id="CHEBI:57844"/>
        <dbReference type="ChEBI" id="CHEBI:59789"/>
        <dbReference type="ChEBI" id="CHEBI:65315"/>
        <dbReference type="ChEBI" id="CHEBI:74882"/>
        <dbReference type="EC" id="2.3.1.311"/>
    </reaction>
    <physiologicalReaction direction="left-to-right" evidence="14">
        <dbReference type="Rhea" id="RHEA:61021"/>
    </physiologicalReaction>
</comment>
<dbReference type="PANTHER" id="PTHR48041">
    <property type="entry name" value="ABC TRANSPORTER G FAMILY MEMBER 28"/>
    <property type="match status" value="1"/>
</dbReference>
<feature type="domain" description="Radical SAM core" evidence="18">
    <location>
        <begin position="1372"/>
        <end position="1662"/>
    </location>
</feature>
<feature type="region of interest" description="Disordered" evidence="15">
    <location>
        <begin position="2994"/>
        <end position="3183"/>
    </location>
</feature>
<keyword evidence="10 16" id="KW-1133">Transmembrane helix</keyword>
<comment type="subcellular location">
    <subcellularLocation>
        <location evidence="1">Membrane</location>
        <topology evidence="1">Multi-pass membrane protein</topology>
    </subcellularLocation>
</comment>
<evidence type="ECO:0000256" key="6">
    <source>
        <dbReference type="ARBA" id="ARBA00022692"/>
    </source>
</evidence>
<keyword evidence="7" id="KW-0547">Nucleotide-binding</keyword>
<dbReference type="SFLD" id="SFLDG01086">
    <property type="entry name" value="elongater_protein-like"/>
    <property type="match status" value="1"/>
</dbReference>
<feature type="domain" description="ABC transporter" evidence="17">
    <location>
        <begin position="676"/>
        <end position="929"/>
    </location>
</feature>
<feature type="region of interest" description="Disordered" evidence="15">
    <location>
        <begin position="1914"/>
        <end position="1939"/>
    </location>
</feature>
<dbReference type="GO" id="GO:0106261">
    <property type="term" value="F:tRNA uridine(34) acetyltransferase activity"/>
    <property type="evidence" value="ECO:0007669"/>
    <property type="project" value="UniProtKB-EC"/>
</dbReference>
<dbReference type="InterPro" id="IPR016181">
    <property type="entry name" value="Acyl_CoA_acyltransferase"/>
</dbReference>
<dbReference type="Proteomes" id="UP000319731">
    <property type="component" value="Unassembled WGS sequence"/>
</dbReference>
<feature type="transmembrane region" description="Helical" evidence="16">
    <location>
        <begin position="346"/>
        <end position="364"/>
    </location>
</feature>
<dbReference type="SFLD" id="SFLDF00344">
    <property type="entry name" value="ELP3-like"/>
    <property type="match status" value="1"/>
</dbReference>
<keyword evidence="9" id="KW-0694">RNA-binding</keyword>
<feature type="transmembrane region" description="Helical" evidence="16">
    <location>
        <begin position="461"/>
        <end position="482"/>
    </location>
</feature>
<sequence>MHAPAAENHQVGSALVGRTEIPVNERLEVSFCNLSVEINKQKLLQKCNGRFRAGKLTAILGDSGSGKTTLLEAVAGISRTGIIDGHIMINNRIMTPRQMSSLVGFVFQSDEIRATMTVKEAITMSAELRLSDMSVHERTARVDEIIDVLGLSSVADTWCGNSEVKGISGGQLRRVSVAQELVVSPSLCFLDEPTTGLDVYTAYFFVRLLKGLSLTGRTIVATIHQPNRQMFDLFDDILILSKTAGIIYHGPTSEMATFFSKHGYTIPPEVNPAEFVFSVILSPEKIDHNGQKLMSIAEDAQNMNMDVSDTTSNDIPLSAYKKPASFGRQLTILLARDFKTMIRNKIILPARIIVGIFYVLAVGLEVWRSGVGNDSGSVSGRIGGIYYFAIGIASVPTILAITAFADDVSIFIRERSSGIYTVFVYFMSKVLLDTPQMMVISFFQCIAAYYIIGLQASTSKLFIYAFIHVLATAAASAQGLAVAASLPYLPAFVAIAVVLIGTPNLVAGVVVNMSKVSPALRWVQYLWYASSLTLGFISINRMSHIPNNFLPKVQAALLNEFDGLEVTCRYGDANLTNGIDCISPFFTDNLQIRDDCLCLAGCAILFFVGAYMSLWNMVRSSQRAVYRSSTNIGDDMRRVFSDSDVVDAAPTVGNTRSLPGAGLNTTFKDMTGKIQLSFENVSLTVSIPSPETGIGLVKRRVTKEILQDCSGTFHSGRLCALMGPSGAGKSSLLECVAGVQRNGRLSGSITCNGQRLKLHHMRRIAGFGYQEDVLQPTMTVREALQFSADLRLANMTVSQRRARVDEVIEVLRLTSAQHTRIGDSLERGISGGERKRVSVGIELVVNHQIIFLDEPTSGLDSYRAYSMVRTLKSLTQLGHLVVFTIHQPSFETFKLFDDVCVISKGRMYYSGPATQMISNLSPDSNDMGSMFTNPADYVFLKILHNVEDIDTVGLRDDDDGRHLTVIEEEVPLSALQPHLESEKYSEALNDGVLPSAFKDSVSTFRQIFILLGREWSHALRDPLLVRVRLVQAVLIGLLEGGLYYHVGVYYDYLSIRGRIYAIFQLVYQSALYTLLTSFGMFSVERPLFLREQSTGFYNVISYFAAKVLSELPQILIFTSIRSTIYYFMAGFQPVFTKWLISILFNILVTTSSWLFGTFLSALIPSLPVLLNLFAVIAVPIVGFCGVLVSIDYIPKFVSWLQYPNPFRFAFLALLINEFGGVDVDCLENGVLLPGIQCIEQGIPLLYSIVECGWILVVLTSGGMILAYSGLLIAARASAPVRFAKTRMKMPIFTSAAVDSSSSLLKASIDIANALVQAVKEGRELPKDIQTLRAKISKQYKLSSAPKLTDILSAIPEEYKAILVPKLRAKPVRTASGIAVVAVMCKPHRCPHIAVTGNICVYCPGGPDSDFEYSTQSYTGYEPTSMRAIRARYDPYEQARGRVDQLKYLGHSVDKVEYIIMGGTFMSLAEDYREWFISSLHDALSGHTSANVDEAVRFGEQAINKCIGITIETRPDYCLKPHLSQMLRYGCTRLEIGVQSVYEDVARDTNRGHTVKAVCESFHLGKDAGYKIVTHMMPDLPNVGMERDIDQFKEFFENPVFRPDGLKIYPTLVIRGTGLYELWRTGRYRNYTPEALVDLVARVLALVPPWTRVYRVQRDIPMPLVTSGVEYGNLRELSLNRLQDLGTPCRDVRTREVGIQDIHFKVLPDQVELIRRDYVANAGWETFLSYEDPKQDILIGLLRLRKCSAATFRPELLVAGQTSLVRELHVYGTAVPVHNRDPTKFQHQGYGTLLMEEAERIAREEHGSVKMSVISGTVPVMPLEDDDPSQRDVTSKAKVFQQKVEEIASSIKKPPITGLSRHKTVTASSMSRAPAMESGNSRDKAPISVVMVEENDPALQSVWSKLSHFETKMQSVAASGQAGRPLGPASPAAAQRSPGGSLEALDAAAHSMESLTRHASATSVLRGGNSALRRNNTIQAAGVVRSHESLAPPRRPARAISIRRVGDEGVSSNVTDSQATIVPTRLDRQTSLEEFGVRADEPQTTSTPLPAAPVLLERHISIAKNRPLMPQQPLPSPIVVNKANINPVGDISLLSPALNGLASTPAAHTPSLPESMKPWSARAMLITGVSPVESQTSDSRLDEQLYKMEDTTKIQRDASSEIGAGRISVPVSDNARASVVQDGFTASSAGSDKVNEGDIEVVQVESTRTSVVTQSSDGKKKIKFVNKKRLSTTEPTSPSSITRDSVAGDICQERASVVAQIPEETILALSQPRQRPASFIEQTSTNRLSVTSASMTPDSAGMTGDSAARISVVQAAPSVVQRASVAQRPSIVQRGFVPQRSMGERSNSREDVKSSREEMKSSSRENLTLSASRSSLNQLAVPTPQRSMVDVTSNQIAVLSETASQDAVQGLAQEPVQEPAQESIVKTQSTDSLSRVGDTSAEEMMMKAIDELREAGKPRNPAIAAITIPTQTTADSSDDLLALYATSPYDRNEVNTPAERSDRTSVATIVPTTRDNSVIISEARQSITSSSGETPILVHRNPVQMEVAKRVVRRERRANTMGSALSPESPVDLQAARDMFIAARQASAKFNDQIASAAAKPVTAPTTLSDTGSAQAPTKGVVPAASRPLSIVMSDTMQINTGPSQAVVESSTIVVMSSQPMMLSKPVMKAPRLERPGSQLASPTPAMSPAMSVIANSPTASEGQWSQNSLVSTPVLEAHPNLLQALAKDVTKPVVEEQQQRESIAVVPEVQITETEPMTATTQAESASTAPSSVASSRPVSGPPNRPLPIIPNSYGTLTGPLPPSLAPAPVLDPIIRSKSIRQQKSIRVPNKAAGAKGAHGALTGLFDGPSEGSHVSEEARNSTATDSVHDDESDVRTSRIEDVSSMPRDSSVSAGRPSQAERHSGSSRPETLPVDPEVTAPRVTTFGRPSSQPLKIDASTAEKDTRSPAEIIQAGGGGHLSDRISLLMSPKDGEDEPKTKSYEALSGITKLKDRSSAIADTLGQVHSREGSGVSANGLPAKLNKQPSEASPVSKKSGFPAPLRRAATIASRSTVTSSASSVAGPPPPVPNAATKPSGKRLVASTPPVKAGNPPTAGSTSAAATQQPTAPTPQDVFAIIMQQPNGRPNPSPASPSPASQLKRSLPSLPDKLIQEVRETEPSPKTGLFRALSFKRPGSKQNLHTT</sequence>
<dbReference type="SMART" id="SM00382">
    <property type="entry name" value="AAA"/>
    <property type="match status" value="2"/>
</dbReference>
<dbReference type="SUPFAM" id="SSF52540">
    <property type="entry name" value="P-loop containing nucleoside triphosphate hydrolases"/>
    <property type="match status" value="2"/>
</dbReference>
<dbReference type="Pfam" id="PF23613">
    <property type="entry name" value="ELP3_N"/>
    <property type="match status" value="1"/>
</dbReference>
<evidence type="ECO:0000313" key="20">
    <source>
        <dbReference type="Proteomes" id="UP000319731"/>
    </source>
</evidence>
<dbReference type="GO" id="GO:0005524">
    <property type="term" value="F:ATP binding"/>
    <property type="evidence" value="ECO:0007669"/>
    <property type="project" value="UniProtKB-KW"/>
</dbReference>
<proteinExistence type="inferred from homology"/>
<feature type="transmembrane region" description="Helical" evidence="16">
    <location>
        <begin position="1169"/>
        <end position="1190"/>
    </location>
</feature>
<evidence type="ECO:0000256" key="15">
    <source>
        <dbReference type="SAM" id="MobiDB-lite"/>
    </source>
</evidence>
<evidence type="ECO:0000256" key="7">
    <source>
        <dbReference type="ARBA" id="ARBA00022741"/>
    </source>
</evidence>
<dbReference type="SFLD" id="SFLDS00029">
    <property type="entry name" value="Radical_SAM"/>
    <property type="match status" value="1"/>
</dbReference>
<feature type="compositionally biased region" description="Polar residues" evidence="15">
    <location>
        <begin position="2009"/>
        <end position="2020"/>
    </location>
</feature>
<feature type="transmembrane region" description="Helical" evidence="16">
    <location>
        <begin position="488"/>
        <end position="511"/>
    </location>
</feature>
<dbReference type="GO" id="GO:0016020">
    <property type="term" value="C:membrane"/>
    <property type="evidence" value="ECO:0007669"/>
    <property type="project" value="UniProtKB-SubCell"/>
</dbReference>
<dbReference type="SUPFAM" id="SSF55729">
    <property type="entry name" value="Acyl-CoA N-acyltransferases (Nat)"/>
    <property type="match status" value="1"/>
</dbReference>
<evidence type="ECO:0000256" key="13">
    <source>
        <dbReference type="ARBA" id="ARBA00044771"/>
    </source>
</evidence>
<evidence type="ECO:0000256" key="9">
    <source>
        <dbReference type="ARBA" id="ARBA00022884"/>
    </source>
</evidence>
<feature type="transmembrane region" description="Helical" evidence="16">
    <location>
        <begin position="1253"/>
        <end position="1274"/>
    </location>
</feature>
<dbReference type="InterPro" id="IPR043926">
    <property type="entry name" value="ABCG_dom"/>
</dbReference>
<feature type="compositionally biased region" description="Low complexity" evidence="15">
    <location>
        <begin position="3092"/>
        <end position="3112"/>
    </location>
</feature>
<feature type="compositionally biased region" description="Pro residues" evidence="15">
    <location>
        <begin position="2780"/>
        <end position="2789"/>
    </location>
</feature>
<dbReference type="Pfam" id="PF00005">
    <property type="entry name" value="ABC_tran"/>
    <property type="match status" value="2"/>
</dbReference>
<feature type="transmembrane region" description="Helical" evidence="16">
    <location>
        <begin position="384"/>
        <end position="405"/>
    </location>
</feature>
<organism evidence="19 20">
    <name type="scientific">Synchytrium microbalum</name>
    <dbReference type="NCBI Taxonomy" id="1806994"/>
    <lineage>
        <taxon>Eukaryota</taxon>
        <taxon>Fungi</taxon>
        <taxon>Fungi incertae sedis</taxon>
        <taxon>Chytridiomycota</taxon>
        <taxon>Chytridiomycota incertae sedis</taxon>
        <taxon>Chytridiomycetes</taxon>
        <taxon>Synchytriales</taxon>
        <taxon>Synchytriaceae</taxon>
        <taxon>Synchytrium</taxon>
    </lineage>
</organism>
<keyword evidence="8" id="KW-0067">ATP-binding</keyword>
<evidence type="ECO:0000256" key="8">
    <source>
        <dbReference type="ARBA" id="ARBA00022840"/>
    </source>
</evidence>
<dbReference type="InterPro" id="IPR003593">
    <property type="entry name" value="AAA+_ATPase"/>
</dbReference>
<feature type="compositionally biased region" description="Polar residues" evidence="15">
    <location>
        <begin position="2423"/>
        <end position="2432"/>
    </location>
</feature>
<dbReference type="STRING" id="1806994.A0A507CHH6"/>
<feature type="compositionally biased region" description="Low complexity" evidence="15">
    <location>
        <begin position="2831"/>
        <end position="2841"/>
    </location>
</feature>
<feature type="transmembrane region" description="Helical" evidence="16">
    <location>
        <begin position="1095"/>
        <end position="1117"/>
    </location>
</feature>
<dbReference type="NCBIfam" id="TIGR01211">
    <property type="entry name" value="ELP3"/>
    <property type="match status" value="1"/>
</dbReference>
<feature type="compositionally biased region" description="Low complexity" evidence="15">
    <location>
        <begin position="2758"/>
        <end position="2779"/>
    </location>
</feature>
<dbReference type="GO" id="GO:0000049">
    <property type="term" value="F:tRNA binding"/>
    <property type="evidence" value="ECO:0007669"/>
    <property type="project" value="UniProtKB-KW"/>
</dbReference>
<evidence type="ECO:0000256" key="14">
    <source>
        <dbReference type="ARBA" id="ARBA00047372"/>
    </source>
</evidence>
<evidence type="ECO:0000256" key="1">
    <source>
        <dbReference type="ARBA" id="ARBA00004141"/>
    </source>
</evidence>
<evidence type="ECO:0000256" key="5">
    <source>
        <dbReference type="ARBA" id="ARBA00022555"/>
    </source>
</evidence>
<evidence type="ECO:0000256" key="10">
    <source>
        <dbReference type="ARBA" id="ARBA00022989"/>
    </source>
</evidence>
<dbReference type="InterPro" id="IPR017871">
    <property type="entry name" value="ABC_transporter-like_CS"/>
</dbReference>
<dbReference type="Pfam" id="PF04055">
    <property type="entry name" value="Radical_SAM"/>
    <property type="match status" value="1"/>
</dbReference>
<keyword evidence="4" id="KW-0813">Transport</keyword>
<dbReference type="OrthoDB" id="10265243at2759"/>
<feature type="transmembrane region" description="Helical" evidence="16">
    <location>
        <begin position="438"/>
        <end position="454"/>
    </location>
</feature>
<dbReference type="InterPro" id="IPR034687">
    <property type="entry name" value="ELP3-like"/>
</dbReference>
<dbReference type="Pfam" id="PF01061">
    <property type="entry name" value="ABC2_membrane"/>
    <property type="match status" value="2"/>
</dbReference>
<evidence type="ECO:0000256" key="12">
    <source>
        <dbReference type="ARBA" id="ARBA00023315"/>
    </source>
</evidence>
<dbReference type="GO" id="GO:0140359">
    <property type="term" value="F:ABC-type transporter activity"/>
    <property type="evidence" value="ECO:0007669"/>
    <property type="project" value="InterPro"/>
</dbReference>
<protein>
    <recommendedName>
        <fullName evidence="13">tRNA carboxymethyluridine synthase</fullName>
        <ecNumber evidence="13">2.3.1.311</ecNumber>
    </recommendedName>
</protein>
<dbReference type="Gene3D" id="3.40.50.300">
    <property type="entry name" value="P-loop containing nucleotide triphosphate hydrolases"/>
    <property type="match status" value="2"/>
</dbReference>
<keyword evidence="20" id="KW-1185">Reference proteome</keyword>
<feature type="compositionally biased region" description="Polar residues" evidence="15">
    <location>
        <begin position="2365"/>
        <end position="2380"/>
    </location>
</feature>
<evidence type="ECO:0000259" key="17">
    <source>
        <dbReference type="PROSITE" id="PS50893"/>
    </source>
</evidence>
<feature type="compositionally biased region" description="Basic and acidic residues" evidence="15">
    <location>
        <begin position="3150"/>
        <end position="3159"/>
    </location>
</feature>
<name>A0A507CHH6_9FUNG</name>
<evidence type="ECO:0000256" key="2">
    <source>
        <dbReference type="ARBA" id="ARBA00005217"/>
    </source>
</evidence>
<dbReference type="InterPro" id="IPR006638">
    <property type="entry name" value="Elp3/MiaA/NifB-like_rSAM"/>
</dbReference>
<feature type="transmembrane region" description="Helical" evidence="16">
    <location>
        <begin position="1138"/>
        <end position="1163"/>
    </location>
</feature>
<gene>
    <name evidence="19" type="ORF">SmJEL517_g00829</name>
</gene>
<dbReference type="GeneID" id="42002054"/>
<keyword evidence="12" id="KW-0808">Transferase</keyword>
<dbReference type="UniPathway" id="UPA00988"/>
<feature type="region of interest" description="Disordered" evidence="15">
    <location>
        <begin position="2413"/>
        <end position="2437"/>
    </location>
</feature>
<dbReference type="CDD" id="cd01335">
    <property type="entry name" value="Radical_SAM"/>
    <property type="match status" value="1"/>
</dbReference>
<dbReference type="InterPro" id="IPR032432">
    <property type="entry name" value="Radical_SAM_C"/>
</dbReference>
<dbReference type="InterPro" id="IPR058240">
    <property type="entry name" value="rSAM_sf"/>
</dbReference>
<dbReference type="GO" id="GO:0051536">
    <property type="term" value="F:iron-sulfur cluster binding"/>
    <property type="evidence" value="ECO:0007669"/>
    <property type="project" value="InterPro"/>
</dbReference>
<feature type="compositionally biased region" description="Low complexity" evidence="15">
    <location>
        <begin position="3045"/>
        <end position="3062"/>
    </location>
</feature>
<accession>A0A507CHH6</accession>
<reference evidence="19 20" key="1">
    <citation type="journal article" date="2019" name="Sci. Rep.">
        <title>Comparative genomics of chytrid fungi reveal insights into the obligate biotrophic and pathogenic lifestyle of Synchytrium endobioticum.</title>
        <authorList>
            <person name="van de Vossenberg B.T.L.H."/>
            <person name="Warris S."/>
            <person name="Nguyen H.D.T."/>
            <person name="van Gent-Pelzer M.P.E."/>
            <person name="Joly D.L."/>
            <person name="van de Geest H.C."/>
            <person name="Bonants P.J.M."/>
            <person name="Smith D.S."/>
            <person name="Levesque C.A."/>
            <person name="van der Lee T.A.J."/>
        </authorList>
    </citation>
    <scope>NUCLEOTIDE SEQUENCE [LARGE SCALE GENOMIC DNA]</scope>
    <source>
        <strain evidence="19 20">JEL517</strain>
    </source>
</reference>
<keyword evidence="11 16" id="KW-0472">Membrane</keyword>
<feature type="transmembrane region" description="Helical" evidence="16">
    <location>
        <begin position="596"/>
        <end position="618"/>
    </location>
</feature>
<feature type="transmembrane region" description="Helical" evidence="16">
    <location>
        <begin position="1062"/>
        <end position="1083"/>
    </location>
</feature>
<dbReference type="PROSITE" id="PS00211">
    <property type="entry name" value="ABC_TRANSPORTER_1"/>
    <property type="match status" value="2"/>
</dbReference>
<comment type="caution">
    <text evidence="19">The sequence shown here is derived from an EMBL/GenBank/DDBJ whole genome shotgun (WGS) entry which is preliminary data.</text>
</comment>
<evidence type="ECO:0000256" key="16">
    <source>
        <dbReference type="SAM" id="Phobius"/>
    </source>
</evidence>
<feature type="compositionally biased region" description="Basic and acidic residues" evidence="15">
    <location>
        <begin position="2341"/>
        <end position="2362"/>
    </location>
</feature>
<keyword evidence="6 16" id="KW-0812">Transmembrane</keyword>
<feature type="region of interest" description="Disordered" evidence="15">
    <location>
        <begin position="2821"/>
        <end position="2961"/>
    </location>
</feature>
<feature type="domain" description="ABC transporter" evidence="17">
    <location>
        <begin position="29"/>
        <end position="267"/>
    </location>
</feature>
<evidence type="ECO:0000313" key="19">
    <source>
        <dbReference type="EMBL" id="TPX37033.1"/>
    </source>
</evidence>
<dbReference type="GO" id="GO:0016887">
    <property type="term" value="F:ATP hydrolysis activity"/>
    <property type="evidence" value="ECO:0007669"/>
    <property type="project" value="InterPro"/>
</dbReference>
<keyword evidence="12" id="KW-0012">Acyltransferase</keyword>
<dbReference type="InterPro" id="IPR027417">
    <property type="entry name" value="P-loop_NTPase"/>
</dbReference>
<dbReference type="Pfam" id="PF19055">
    <property type="entry name" value="ABC2_membrane_7"/>
    <property type="match status" value="1"/>
</dbReference>
<evidence type="ECO:0000256" key="3">
    <source>
        <dbReference type="ARBA" id="ARBA00005494"/>
    </source>
</evidence>
<feature type="transmembrane region" description="Helical" evidence="16">
    <location>
        <begin position="1029"/>
        <end position="1050"/>
    </location>
</feature>
<evidence type="ECO:0000256" key="4">
    <source>
        <dbReference type="ARBA" id="ARBA00022448"/>
    </source>
</evidence>
<dbReference type="SUPFAM" id="SSF102114">
    <property type="entry name" value="Radical SAM enzymes"/>
    <property type="match status" value="1"/>
</dbReference>
<dbReference type="PANTHER" id="PTHR48041:SF139">
    <property type="entry name" value="PROTEIN SCARLET"/>
    <property type="match status" value="1"/>
</dbReference>
<comment type="similarity">
    <text evidence="3">Belongs to the ELP3 family.</text>
</comment>
<dbReference type="InterPro" id="IPR013525">
    <property type="entry name" value="ABC2_TM"/>
</dbReference>
<dbReference type="EC" id="2.3.1.311" evidence="13"/>
<dbReference type="PROSITE" id="PS51918">
    <property type="entry name" value="RADICAL_SAM"/>
    <property type="match status" value="1"/>
</dbReference>